<dbReference type="AlphaFoldDB" id="A0AA38MM36"/>
<dbReference type="EMBL" id="JALNTZ010000002">
    <property type="protein sequence ID" value="KAJ3660637.1"/>
    <property type="molecule type" value="Genomic_DNA"/>
</dbReference>
<evidence type="ECO:0000313" key="3">
    <source>
        <dbReference type="Proteomes" id="UP001168821"/>
    </source>
</evidence>
<comment type="caution">
    <text evidence="2">The sequence shown here is derived from an EMBL/GenBank/DDBJ whole genome shotgun (WGS) entry which is preliminary data.</text>
</comment>
<feature type="compositionally biased region" description="Basic and acidic residues" evidence="1">
    <location>
        <begin position="18"/>
        <end position="32"/>
    </location>
</feature>
<evidence type="ECO:0000256" key="1">
    <source>
        <dbReference type="SAM" id="MobiDB-lite"/>
    </source>
</evidence>
<protein>
    <submittedName>
        <fullName evidence="2">Uncharacterized protein</fullName>
    </submittedName>
</protein>
<sequence>MKFLIAPSHPCRRPSASPEREPGRKKTQDPHPRQQPCCDVTRRPPIAARSWRGAHAPRASRQSPRVRCRGWCGSTAYSIRVRVCEFDANTEFITAVPGQCAAGAVPTSAGVAFGGGDSSGGVLAPAPVVVAAPPTPAMNQLGTVYATKRRRRNGKRYRRRSCVTWCEEAKML</sequence>
<dbReference type="Proteomes" id="UP001168821">
    <property type="component" value="Unassembled WGS sequence"/>
</dbReference>
<reference evidence="2" key="1">
    <citation type="journal article" date="2023" name="G3 (Bethesda)">
        <title>Whole genome assemblies of Zophobas morio and Tenebrio molitor.</title>
        <authorList>
            <person name="Kaur S."/>
            <person name="Stinson S.A."/>
            <person name="diCenzo G.C."/>
        </authorList>
    </citation>
    <scope>NUCLEOTIDE SEQUENCE</scope>
    <source>
        <strain evidence="2">QUZm001</strain>
    </source>
</reference>
<evidence type="ECO:0000313" key="2">
    <source>
        <dbReference type="EMBL" id="KAJ3660637.1"/>
    </source>
</evidence>
<feature type="region of interest" description="Disordered" evidence="1">
    <location>
        <begin position="1"/>
        <end position="42"/>
    </location>
</feature>
<proteinExistence type="predicted"/>
<name>A0AA38MM36_9CUCU</name>
<organism evidence="2 3">
    <name type="scientific">Zophobas morio</name>
    <dbReference type="NCBI Taxonomy" id="2755281"/>
    <lineage>
        <taxon>Eukaryota</taxon>
        <taxon>Metazoa</taxon>
        <taxon>Ecdysozoa</taxon>
        <taxon>Arthropoda</taxon>
        <taxon>Hexapoda</taxon>
        <taxon>Insecta</taxon>
        <taxon>Pterygota</taxon>
        <taxon>Neoptera</taxon>
        <taxon>Endopterygota</taxon>
        <taxon>Coleoptera</taxon>
        <taxon>Polyphaga</taxon>
        <taxon>Cucujiformia</taxon>
        <taxon>Tenebrionidae</taxon>
        <taxon>Zophobas</taxon>
    </lineage>
</organism>
<accession>A0AA38MM36</accession>
<gene>
    <name evidence="2" type="ORF">Zmor_005076</name>
</gene>
<keyword evidence="3" id="KW-1185">Reference proteome</keyword>